<dbReference type="EMBL" id="JAPCWZ010000007">
    <property type="protein sequence ID" value="KAK8855532.1"/>
    <property type="molecule type" value="Genomic_DNA"/>
</dbReference>
<feature type="domain" description="Saccharopine dehydrogenase NADP binding" evidence="2">
    <location>
        <begin position="21"/>
        <end position="151"/>
    </location>
</feature>
<proteinExistence type="inferred from homology"/>
<comment type="similarity">
    <text evidence="1">Belongs to the saccharopine dehydrogenase family.</text>
</comment>
<reference evidence="3 4" key="1">
    <citation type="journal article" date="2024" name="IMA Fungus">
        <title>Apiospora arundinis, a panoply of carbohydrate-active enzymes and secondary metabolites.</title>
        <authorList>
            <person name="Sorensen T."/>
            <person name="Petersen C."/>
            <person name="Muurmann A.T."/>
            <person name="Christiansen J.V."/>
            <person name="Brundto M.L."/>
            <person name="Overgaard C.K."/>
            <person name="Boysen A.T."/>
            <person name="Wollenberg R.D."/>
            <person name="Larsen T.O."/>
            <person name="Sorensen J.L."/>
            <person name="Nielsen K.L."/>
            <person name="Sondergaard T.E."/>
        </authorList>
    </citation>
    <scope>NUCLEOTIDE SEQUENCE [LARGE SCALE GENOMIC DNA]</scope>
    <source>
        <strain evidence="3 4">AAU 773</strain>
    </source>
</reference>
<name>A0ABR2HZM4_9PEZI</name>
<evidence type="ECO:0000313" key="3">
    <source>
        <dbReference type="EMBL" id="KAK8855532.1"/>
    </source>
</evidence>
<evidence type="ECO:0000256" key="1">
    <source>
        <dbReference type="ARBA" id="ARBA00038048"/>
    </source>
</evidence>
<evidence type="ECO:0000313" key="4">
    <source>
        <dbReference type="Proteomes" id="UP001390339"/>
    </source>
</evidence>
<dbReference type="Pfam" id="PF03435">
    <property type="entry name" value="Sacchrp_dh_NADP"/>
    <property type="match status" value="1"/>
</dbReference>
<dbReference type="InterPro" id="IPR051276">
    <property type="entry name" value="Saccharopine_DH-like_oxidrdct"/>
</dbReference>
<dbReference type="PANTHER" id="PTHR12286">
    <property type="entry name" value="SACCHAROPINE DEHYDROGENASE-LIKE OXIDOREDUCTASE"/>
    <property type="match status" value="1"/>
</dbReference>
<keyword evidence="4" id="KW-1185">Reference proteome</keyword>
<evidence type="ECO:0000259" key="2">
    <source>
        <dbReference type="Pfam" id="PF03435"/>
    </source>
</evidence>
<sequence>MASSAARNSNNGNYDGRVYDIVVVGATGYTGKLTAEHIAQFLPTNTKWAIAGRSTEKLDELAVKVRKLSPDRVQPVTETVDLSDKTALAQLVGKAKVCISVVSYWHVGEKVVEACIESRTDYVDATGDIYGLKGWVDKYHERAVANGVTLIHACAAFTAPHDLLTLLLVRELRDKASVQTRKVVVSVVDMPKKPSGGTIESIMHGATSSHDTAAELQNPWILSPVPSTTAGSTKDDDHTDVFGMCSETGLGLLSDTSYSAVQDRHIVHRTWGLLHDGNRGYGSRFGYREYARAGSRISGILKLLDAVLTSFILRFALFRAFAKRFMFPAPGEGPDVEQSRLDGFAIEGVAVGEPTDGADDQAVPRAYGRFAFHGGPYLLTAACLAQGAAALLSGSRDDVATGHPGGLLTPAFLGKGLMERLCNVGGKVEVKML</sequence>
<dbReference type="Gene3D" id="3.40.50.720">
    <property type="entry name" value="NAD(P)-binding Rossmann-like Domain"/>
    <property type="match status" value="1"/>
</dbReference>
<comment type="caution">
    <text evidence="3">The sequence shown here is derived from an EMBL/GenBank/DDBJ whole genome shotgun (WGS) entry which is preliminary data.</text>
</comment>
<dbReference type="SUPFAM" id="SSF51735">
    <property type="entry name" value="NAD(P)-binding Rossmann-fold domains"/>
    <property type="match status" value="1"/>
</dbReference>
<accession>A0ABR2HZM4</accession>
<organism evidence="3 4">
    <name type="scientific">Apiospora arundinis</name>
    <dbReference type="NCBI Taxonomy" id="335852"/>
    <lineage>
        <taxon>Eukaryota</taxon>
        <taxon>Fungi</taxon>
        <taxon>Dikarya</taxon>
        <taxon>Ascomycota</taxon>
        <taxon>Pezizomycotina</taxon>
        <taxon>Sordariomycetes</taxon>
        <taxon>Xylariomycetidae</taxon>
        <taxon>Amphisphaeriales</taxon>
        <taxon>Apiosporaceae</taxon>
        <taxon>Apiospora</taxon>
    </lineage>
</organism>
<dbReference type="PANTHER" id="PTHR12286:SF5">
    <property type="entry name" value="SACCHAROPINE DEHYDROGENASE-LIKE OXIDOREDUCTASE"/>
    <property type="match status" value="1"/>
</dbReference>
<dbReference type="Proteomes" id="UP001390339">
    <property type="component" value="Unassembled WGS sequence"/>
</dbReference>
<dbReference type="InterPro" id="IPR036291">
    <property type="entry name" value="NAD(P)-bd_dom_sf"/>
</dbReference>
<protein>
    <submittedName>
        <fullName evidence="3">Saccharopine dehydrogenase-domain-containing protein</fullName>
    </submittedName>
</protein>
<dbReference type="InterPro" id="IPR005097">
    <property type="entry name" value="Sacchrp_dh_NADP-bd"/>
</dbReference>
<gene>
    <name evidence="3" type="ORF">PGQ11_011444</name>
</gene>